<evidence type="ECO:0000313" key="5">
    <source>
        <dbReference type="Proteomes" id="UP001239445"/>
    </source>
</evidence>
<dbReference type="GO" id="GO:0003735">
    <property type="term" value="F:structural constituent of ribosome"/>
    <property type="evidence" value="ECO:0007669"/>
    <property type="project" value="InterPro"/>
</dbReference>
<dbReference type="GO" id="GO:0006412">
    <property type="term" value="P:translation"/>
    <property type="evidence" value="ECO:0007669"/>
    <property type="project" value="InterPro"/>
</dbReference>
<reference evidence="4" key="1">
    <citation type="submission" date="2023-06" db="EMBL/GenBank/DDBJ databases">
        <title>Genome-scale phylogeny and comparative genomics of the fungal order Sordariales.</title>
        <authorList>
            <consortium name="Lawrence Berkeley National Laboratory"/>
            <person name="Hensen N."/>
            <person name="Bonometti L."/>
            <person name="Westerberg I."/>
            <person name="Brannstrom I.O."/>
            <person name="Guillou S."/>
            <person name="Cros-Aarteil S."/>
            <person name="Calhoun S."/>
            <person name="Haridas S."/>
            <person name="Kuo A."/>
            <person name="Mondo S."/>
            <person name="Pangilinan J."/>
            <person name="Riley R."/>
            <person name="Labutti K."/>
            <person name="Andreopoulos B."/>
            <person name="Lipzen A."/>
            <person name="Chen C."/>
            <person name="Yanf M."/>
            <person name="Daum C."/>
            <person name="Ng V."/>
            <person name="Clum A."/>
            <person name="Steindorff A."/>
            <person name="Ohm R."/>
            <person name="Martin F."/>
            <person name="Silar P."/>
            <person name="Natvig D."/>
            <person name="Lalanne C."/>
            <person name="Gautier V."/>
            <person name="Ament-Velasquez S.L."/>
            <person name="Kruys A."/>
            <person name="Hutchinson M.I."/>
            <person name="Powell A.J."/>
            <person name="Barry K."/>
            <person name="Miller A.N."/>
            <person name="Grigoriev I.V."/>
            <person name="Debuchy R."/>
            <person name="Gladieux P."/>
            <person name="Thoren M.H."/>
            <person name="Johannesson H."/>
        </authorList>
    </citation>
    <scope>NUCLEOTIDE SEQUENCE</scope>
    <source>
        <strain evidence="4">PSN4</strain>
    </source>
</reference>
<dbReference type="AlphaFoldDB" id="A0AAJ0BC15"/>
<dbReference type="InterPro" id="IPR000271">
    <property type="entry name" value="Ribosomal_bL34"/>
</dbReference>
<dbReference type="NCBIfam" id="TIGR01030">
    <property type="entry name" value="rpmH_bact"/>
    <property type="match status" value="1"/>
</dbReference>
<sequence>MVLRIPSASGLLRTALAQPIATATTQSIIVPRLAQTQSRTFSILPTLRPTTRFSSPSAPTIFRPCNSTSTSSSVSTTITEGSVADVIPKTAITTNPAFLGGSQIRCGPRPTMSGHSRLIQKRRHGFLSRAGTKNGVKLLKRRRAKGRKRLAA</sequence>
<dbReference type="Gene3D" id="1.10.287.3980">
    <property type="match status" value="1"/>
</dbReference>
<evidence type="ECO:0000256" key="3">
    <source>
        <dbReference type="ARBA" id="ARBA00023274"/>
    </source>
</evidence>
<evidence type="ECO:0000313" key="4">
    <source>
        <dbReference type="EMBL" id="KAK1754519.1"/>
    </source>
</evidence>
<organism evidence="4 5">
    <name type="scientific">Echria macrotheca</name>
    <dbReference type="NCBI Taxonomy" id="438768"/>
    <lineage>
        <taxon>Eukaryota</taxon>
        <taxon>Fungi</taxon>
        <taxon>Dikarya</taxon>
        <taxon>Ascomycota</taxon>
        <taxon>Pezizomycotina</taxon>
        <taxon>Sordariomycetes</taxon>
        <taxon>Sordariomycetidae</taxon>
        <taxon>Sordariales</taxon>
        <taxon>Schizotheciaceae</taxon>
        <taxon>Echria</taxon>
    </lineage>
</organism>
<evidence type="ECO:0000256" key="2">
    <source>
        <dbReference type="ARBA" id="ARBA00022980"/>
    </source>
</evidence>
<protein>
    <submittedName>
        <fullName evidence="4">Ribosomal protein L34</fullName>
    </submittedName>
</protein>
<comment type="caution">
    <text evidence="4">The sequence shown here is derived from an EMBL/GenBank/DDBJ whole genome shotgun (WGS) entry which is preliminary data.</text>
</comment>
<keyword evidence="3" id="KW-0687">Ribonucleoprotein</keyword>
<dbReference type="GO" id="GO:1990904">
    <property type="term" value="C:ribonucleoprotein complex"/>
    <property type="evidence" value="ECO:0007669"/>
    <property type="project" value="UniProtKB-KW"/>
</dbReference>
<accession>A0AAJ0BC15</accession>
<keyword evidence="5" id="KW-1185">Reference proteome</keyword>
<proteinExistence type="inferred from homology"/>
<dbReference type="GO" id="GO:0005840">
    <property type="term" value="C:ribosome"/>
    <property type="evidence" value="ECO:0007669"/>
    <property type="project" value="UniProtKB-KW"/>
</dbReference>
<dbReference type="Pfam" id="PF00468">
    <property type="entry name" value="Ribosomal_L34"/>
    <property type="match status" value="1"/>
</dbReference>
<evidence type="ECO:0000256" key="1">
    <source>
        <dbReference type="ARBA" id="ARBA00010111"/>
    </source>
</evidence>
<name>A0AAJ0BC15_9PEZI</name>
<keyword evidence="2 4" id="KW-0689">Ribosomal protein</keyword>
<gene>
    <name evidence="4" type="ORF">QBC47DRAFT_384135</name>
</gene>
<comment type="similarity">
    <text evidence="1">Belongs to the bacterial ribosomal protein bL34 family.</text>
</comment>
<dbReference type="Proteomes" id="UP001239445">
    <property type="component" value="Unassembled WGS sequence"/>
</dbReference>
<dbReference type="EMBL" id="MU839835">
    <property type="protein sequence ID" value="KAK1754519.1"/>
    <property type="molecule type" value="Genomic_DNA"/>
</dbReference>